<name>A0ABP8MML1_9BACT</name>
<comment type="caution">
    <text evidence="1">The sequence shown here is derived from an EMBL/GenBank/DDBJ whole genome shotgun (WGS) entry which is preliminary data.</text>
</comment>
<gene>
    <name evidence="1" type="ORF">GCM10023156_19470</name>
</gene>
<reference evidence="2" key="1">
    <citation type="journal article" date="2019" name="Int. J. Syst. Evol. Microbiol.">
        <title>The Global Catalogue of Microorganisms (GCM) 10K type strain sequencing project: providing services to taxonomists for standard genome sequencing and annotation.</title>
        <authorList>
            <consortium name="The Broad Institute Genomics Platform"/>
            <consortium name="The Broad Institute Genome Sequencing Center for Infectious Disease"/>
            <person name="Wu L."/>
            <person name="Ma J."/>
        </authorList>
    </citation>
    <scope>NUCLEOTIDE SEQUENCE [LARGE SCALE GENOMIC DNA]</scope>
    <source>
        <strain evidence="2">JCM 17759</strain>
    </source>
</reference>
<dbReference type="EMBL" id="BAABGA010000024">
    <property type="protein sequence ID" value="GAA4451518.1"/>
    <property type="molecule type" value="Genomic_DNA"/>
</dbReference>
<dbReference type="Proteomes" id="UP001500840">
    <property type="component" value="Unassembled WGS sequence"/>
</dbReference>
<proteinExistence type="predicted"/>
<sequence>MLPRLIARSDTVAKPVVEYNVGDEYEYRDAEHEYKYEARWKQELNRAPECSL</sequence>
<evidence type="ECO:0000313" key="2">
    <source>
        <dbReference type="Proteomes" id="UP001500840"/>
    </source>
</evidence>
<keyword evidence="2" id="KW-1185">Reference proteome</keyword>
<organism evidence="1 2">
    <name type="scientific">Novipirellula rosea</name>
    <dbReference type="NCBI Taxonomy" id="1031540"/>
    <lineage>
        <taxon>Bacteria</taxon>
        <taxon>Pseudomonadati</taxon>
        <taxon>Planctomycetota</taxon>
        <taxon>Planctomycetia</taxon>
        <taxon>Pirellulales</taxon>
        <taxon>Pirellulaceae</taxon>
        <taxon>Novipirellula</taxon>
    </lineage>
</organism>
<evidence type="ECO:0000313" key="1">
    <source>
        <dbReference type="EMBL" id="GAA4451518.1"/>
    </source>
</evidence>
<protein>
    <submittedName>
        <fullName evidence="1">Uncharacterized protein</fullName>
    </submittedName>
</protein>
<accession>A0ABP8MML1</accession>